<keyword evidence="3" id="KW-0408">Iron</keyword>
<dbReference type="GO" id="GO:0051537">
    <property type="term" value="F:2 iron, 2 sulfur cluster binding"/>
    <property type="evidence" value="ECO:0007669"/>
    <property type="project" value="UniProtKB-KW"/>
</dbReference>
<evidence type="ECO:0000256" key="3">
    <source>
        <dbReference type="ARBA" id="ARBA00023004"/>
    </source>
</evidence>
<feature type="region of interest" description="Disordered" evidence="5">
    <location>
        <begin position="17"/>
        <end position="55"/>
    </location>
</feature>
<dbReference type="Proteomes" id="UP000717996">
    <property type="component" value="Unassembled WGS sequence"/>
</dbReference>
<dbReference type="AlphaFoldDB" id="A0A9P6YGZ2"/>
<keyword evidence="2" id="KW-0479">Metal-binding</keyword>
<proteinExistence type="predicted"/>
<evidence type="ECO:0000256" key="1">
    <source>
        <dbReference type="ARBA" id="ARBA00022714"/>
    </source>
</evidence>
<protein>
    <recommendedName>
        <fullName evidence="6">Rieske domain-containing protein</fullName>
    </recommendedName>
</protein>
<evidence type="ECO:0000313" key="8">
    <source>
        <dbReference type="Proteomes" id="UP000717996"/>
    </source>
</evidence>
<feature type="domain" description="Rieske" evidence="6">
    <location>
        <begin position="60"/>
        <end position="161"/>
    </location>
</feature>
<dbReference type="EMBL" id="JAANIT010000381">
    <property type="protein sequence ID" value="KAG1548305.1"/>
    <property type="molecule type" value="Genomic_DNA"/>
</dbReference>
<name>A0A9P6YGZ2_RHIOR</name>
<dbReference type="OrthoDB" id="426882at2759"/>
<dbReference type="SUPFAM" id="SSF50022">
    <property type="entry name" value="ISP domain"/>
    <property type="match status" value="1"/>
</dbReference>
<dbReference type="InterPro" id="IPR036922">
    <property type="entry name" value="Rieske_2Fe-2S_sf"/>
</dbReference>
<dbReference type="Pfam" id="PF00355">
    <property type="entry name" value="Rieske"/>
    <property type="match status" value="1"/>
</dbReference>
<gene>
    <name evidence="7" type="ORF">G6F51_003735</name>
</gene>
<dbReference type="Gene3D" id="2.102.10.10">
    <property type="entry name" value="Rieske [2Fe-2S] iron-sulphur domain"/>
    <property type="match status" value="1"/>
</dbReference>
<evidence type="ECO:0000259" key="6">
    <source>
        <dbReference type="PROSITE" id="PS51296"/>
    </source>
</evidence>
<dbReference type="PROSITE" id="PS51296">
    <property type="entry name" value="RIESKE"/>
    <property type="match status" value="1"/>
</dbReference>
<dbReference type="InterPro" id="IPR017941">
    <property type="entry name" value="Rieske_2Fe-2S"/>
</dbReference>
<sequence length="163" mass="18645">MFVPTIKYKRVNESSIKEEKPEEIVKKDEEPKEIVKKDEEPKEIVREDQPKEETNKVTEEYVFEEEGTEAITVDPNDKDRIIITLSTGKQYSADRYCPHAGADLSYHGKLGESDYPPEIGPIVLCQFHYWEFALERNGDGFGGRATINACPVGEKCSSKELDW</sequence>
<reference evidence="7" key="1">
    <citation type="journal article" date="2020" name="Microb. Genom.">
        <title>Genetic diversity of clinical and environmental Mucorales isolates obtained from an investigation of mucormycosis cases among solid organ transplant recipients.</title>
        <authorList>
            <person name="Nguyen M.H."/>
            <person name="Kaul D."/>
            <person name="Muto C."/>
            <person name="Cheng S.J."/>
            <person name="Richter R.A."/>
            <person name="Bruno V.M."/>
            <person name="Liu G."/>
            <person name="Beyhan S."/>
            <person name="Sundermann A.J."/>
            <person name="Mounaud S."/>
            <person name="Pasculle A.W."/>
            <person name="Nierman W.C."/>
            <person name="Driscoll E."/>
            <person name="Cumbie R."/>
            <person name="Clancy C.J."/>
            <person name="Dupont C.L."/>
        </authorList>
    </citation>
    <scope>NUCLEOTIDE SEQUENCE</scope>
    <source>
        <strain evidence="7">GL16</strain>
    </source>
</reference>
<organism evidence="7 8">
    <name type="scientific">Rhizopus oryzae</name>
    <name type="common">Mucormycosis agent</name>
    <name type="synonym">Rhizopus arrhizus var. delemar</name>
    <dbReference type="NCBI Taxonomy" id="64495"/>
    <lineage>
        <taxon>Eukaryota</taxon>
        <taxon>Fungi</taxon>
        <taxon>Fungi incertae sedis</taxon>
        <taxon>Mucoromycota</taxon>
        <taxon>Mucoromycotina</taxon>
        <taxon>Mucoromycetes</taxon>
        <taxon>Mucorales</taxon>
        <taxon>Mucorineae</taxon>
        <taxon>Rhizopodaceae</taxon>
        <taxon>Rhizopus</taxon>
    </lineage>
</organism>
<keyword evidence="1" id="KW-0001">2Fe-2S</keyword>
<evidence type="ECO:0000313" key="7">
    <source>
        <dbReference type="EMBL" id="KAG1548305.1"/>
    </source>
</evidence>
<dbReference type="OMA" id="FEPTIKY"/>
<evidence type="ECO:0000256" key="2">
    <source>
        <dbReference type="ARBA" id="ARBA00022723"/>
    </source>
</evidence>
<evidence type="ECO:0000256" key="5">
    <source>
        <dbReference type="SAM" id="MobiDB-lite"/>
    </source>
</evidence>
<evidence type="ECO:0000256" key="4">
    <source>
        <dbReference type="ARBA" id="ARBA00023014"/>
    </source>
</evidence>
<comment type="caution">
    <text evidence="7">The sequence shown here is derived from an EMBL/GenBank/DDBJ whole genome shotgun (WGS) entry which is preliminary data.</text>
</comment>
<dbReference type="GO" id="GO:0046872">
    <property type="term" value="F:metal ion binding"/>
    <property type="evidence" value="ECO:0007669"/>
    <property type="project" value="UniProtKB-KW"/>
</dbReference>
<keyword evidence="4" id="KW-0411">Iron-sulfur</keyword>
<accession>A0A9P6YGZ2</accession>